<dbReference type="GO" id="GO:0015421">
    <property type="term" value="F:ABC-type oligopeptide transporter activity"/>
    <property type="evidence" value="ECO:0007669"/>
    <property type="project" value="TreeGrafter"/>
</dbReference>
<evidence type="ECO:0000259" key="14">
    <source>
        <dbReference type="PROSITE" id="PS50929"/>
    </source>
</evidence>
<keyword evidence="5" id="KW-1003">Cell membrane</keyword>
<dbReference type="Gene3D" id="3.40.50.300">
    <property type="entry name" value="P-loop containing nucleotide triphosphate hydrolases"/>
    <property type="match status" value="1"/>
</dbReference>
<keyword evidence="9 16" id="KW-0067">ATP-binding</keyword>
<dbReference type="GO" id="GO:0005524">
    <property type="term" value="F:ATP binding"/>
    <property type="evidence" value="ECO:0007669"/>
    <property type="project" value="UniProtKB-KW"/>
</dbReference>
<evidence type="ECO:0000259" key="15">
    <source>
        <dbReference type="PROSITE" id="PS50990"/>
    </source>
</evidence>
<keyword evidence="7" id="KW-0547">Nucleotide-binding</keyword>
<dbReference type="PROSITE" id="PS00211">
    <property type="entry name" value="ABC_TRANSPORTER_1"/>
    <property type="match status" value="1"/>
</dbReference>
<dbReference type="Pfam" id="PF03412">
    <property type="entry name" value="Peptidase_C39"/>
    <property type="match status" value="1"/>
</dbReference>
<comment type="similarity">
    <text evidence="2">Belongs to the ABC transporter superfamily. Protein-1 exporter (TC 3.A.1.109) family.</text>
</comment>
<dbReference type="InterPro" id="IPR036640">
    <property type="entry name" value="ABC1_TM_sf"/>
</dbReference>
<dbReference type="GO" id="GO:0030253">
    <property type="term" value="P:protein secretion by the type I secretion system"/>
    <property type="evidence" value="ECO:0007669"/>
    <property type="project" value="InterPro"/>
</dbReference>
<feature type="transmembrane region" description="Helical" evidence="12">
    <location>
        <begin position="224"/>
        <end position="245"/>
    </location>
</feature>
<dbReference type="Pfam" id="PF00005">
    <property type="entry name" value="ABC_tran"/>
    <property type="match status" value="1"/>
</dbReference>
<dbReference type="NCBIfam" id="TIGR01846">
    <property type="entry name" value="type_I_sec_HlyB"/>
    <property type="match status" value="1"/>
</dbReference>
<feature type="transmembrane region" description="Helical" evidence="12">
    <location>
        <begin position="183"/>
        <end position="204"/>
    </location>
</feature>
<evidence type="ECO:0000259" key="13">
    <source>
        <dbReference type="PROSITE" id="PS50893"/>
    </source>
</evidence>
<dbReference type="InterPro" id="IPR005074">
    <property type="entry name" value="Peptidase_C39"/>
</dbReference>
<dbReference type="InterPro" id="IPR003593">
    <property type="entry name" value="AAA+_ATPase"/>
</dbReference>
<dbReference type="SUPFAM" id="SSF90123">
    <property type="entry name" value="ABC transporter transmembrane region"/>
    <property type="match status" value="1"/>
</dbReference>
<dbReference type="PANTHER" id="PTHR43394:SF1">
    <property type="entry name" value="ATP-BINDING CASSETTE SUB-FAMILY B MEMBER 10, MITOCHONDRIAL"/>
    <property type="match status" value="1"/>
</dbReference>
<evidence type="ECO:0000256" key="11">
    <source>
        <dbReference type="ARBA" id="ARBA00023136"/>
    </source>
</evidence>
<dbReference type="SUPFAM" id="SSF52540">
    <property type="entry name" value="P-loop containing nucleoside triphosphate hydrolases"/>
    <property type="match status" value="1"/>
</dbReference>
<sequence>MIYIINKLSSLYLYIDKDICLYVPFVKITISYEKGVGLSQSLITSLVLIAGYHGINLDSSAIKHQFSDKNGYFGITQWILAARNNLLHAKLVKKKADRLKFVSFPAMILNDEDKSFILLKAENNKYLIYDIEEKNNIVLDESEFNKIYSGQIILVSSKRSISDKLQKFDFTWFIPSVVKYRHIFIEILLLSIFIQIISLVTPFFFQVVMDKVLVHQSYNTLDVIAFAFIVVVLFDVILTGLRTYLFSHTTNRIDIELGSKLLNHIVNLPIRYFEIRRVGDTIARVKEQENIRQFLTGQAFTSLLDVMFSFLFIIVMWYYCPTLTLIVLASLPLYIALSAIISPILRRRLNSQFSRNADNQAFLVETVNTISTLKSLAAERQIINRWHELLPAYVCSAMKVTRLAILGQQSVQLIQKVVSILILWLGAHLVIKNEITVGQLIAFNMLSSQVTAPIIRLAQLWQDFQQTGISVARLGDIFNTPVEHNQGSLNLSSLRGEITFEDVFFRYQTDGKWNVNNLSFNIKAGEIIGIVGRSGSGKSTLTKLIQRFYSPEKGRIMIDELDIALAEPTWLRSNIGVVQQENVLLNKTIKENISLTHPSASLELIIHVCKQAGAHNFIMQLPKGYDTKIGEQGVGLSGGQRQRIALARVLLNNPKILILDEATSALDYESEKAILMNMPLICKNRTVIIIAHRLSTIKNSDRIIVMDEGGIVELGTHNQLMNIEDGIYKKMSQLV</sequence>
<evidence type="ECO:0000256" key="1">
    <source>
        <dbReference type="ARBA" id="ARBA00004651"/>
    </source>
</evidence>
<dbReference type="RefSeq" id="WP_083600950.1">
    <property type="nucleotide sequence ID" value="NZ_CAWMWP010000039.1"/>
</dbReference>
<evidence type="ECO:0000256" key="4">
    <source>
        <dbReference type="ARBA" id="ARBA00022448"/>
    </source>
</evidence>
<dbReference type="GO" id="GO:0005886">
    <property type="term" value="C:plasma membrane"/>
    <property type="evidence" value="ECO:0007669"/>
    <property type="project" value="UniProtKB-SubCell"/>
</dbReference>
<dbReference type="PROSITE" id="PS50893">
    <property type="entry name" value="ABC_TRANSPORTER_2"/>
    <property type="match status" value="1"/>
</dbReference>
<evidence type="ECO:0000313" key="17">
    <source>
        <dbReference type="Proteomes" id="UP000186277"/>
    </source>
</evidence>
<keyword evidence="8" id="KW-0378">Hydrolase</keyword>
<dbReference type="PROSITE" id="PS50990">
    <property type="entry name" value="PEPTIDASE_C39"/>
    <property type="match status" value="1"/>
</dbReference>
<feature type="transmembrane region" description="Helical" evidence="12">
    <location>
        <begin position="294"/>
        <end position="319"/>
    </location>
</feature>
<gene>
    <name evidence="16" type="ORF">Xentx_02304</name>
</gene>
<evidence type="ECO:0000256" key="9">
    <source>
        <dbReference type="ARBA" id="ARBA00022840"/>
    </source>
</evidence>
<evidence type="ECO:0000256" key="2">
    <source>
        <dbReference type="ARBA" id="ARBA00006025"/>
    </source>
</evidence>
<dbReference type="EMBL" id="MKGR01000016">
    <property type="protein sequence ID" value="OKP05977.1"/>
    <property type="molecule type" value="Genomic_DNA"/>
</dbReference>
<dbReference type="InterPro" id="IPR017871">
    <property type="entry name" value="ABC_transporter-like_CS"/>
</dbReference>
<evidence type="ECO:0000256" key="7">
    <source>
        <dbReference type="ARBA" id="ARBA00022741"/>
    </source>
</evidence>
<dbReference type="CDD" id="cd18588">
    <property type="entry name" value="ABC_6TM_CyaB_HlyB_like"/>
    <property type="match status" value="1"/>
</dbReference>
<dbReference type="AlphaFoldDB" id="A0A1Q5U0G5"/>
<dbReference type="PROSITE" id="PS50929">
    <property type="entry name" value="ABC_TM1F"/>
    <property type="match status" value="1"/>
</dbReference>
<keyword evidence="17" id="KW-1185">Reference proteome</keyword>
<keyword evidence="6 12" id="KW-0812">Transmembrane</keyword>
<dbReference type="InterPro" id="IPR039421">
    <property type="entry name" value="Type_1_exporter"/>
</dbReference>
<feature type="transmembrane region" description="Helical" evidence="12">
    <location>
        <begin position="325"/>
        <end position="345"/>
    </location>
</feature>
<evidence type="ECO:0000313" key="16">
    <source>
        <dbReference type="EMBL" id="OKP05977.1"/>
    </source>
</evidence>
<accession>A0A1Q5U0G5</accession>
<dbReference type="Pfam" id="PF00664">
    <property type="entry name" value="ABC_membrane"/>
    <property type="match status" value="1"/>
</dbReference>
<evidence type="ECO:0000256" key="3">
    <source>
        <dbReference type="ARBA" id="ARBA00015531"/>
    </source>
</evidence>
<dbReference type="OrthoDB" id="6828292at2"/>
<dbReference type="GO" id="GO:0008233">
    <property type="term" value="F:peptidase activity"/>
    <property type="evidence" value="ECO:0007669"/>
    <property type="project" value="InterPro"/>
</dbReference>
<dbReference type="Gene3D" id="1.20.1560.10">
    <property type="entry name" value="ABC transporter type 1, transmembrane domain"/>
    <property type="match status" value="1"/>
</dbReference>
<evidence type="ECO:0000256" key="12">
    <source>
        <dbReference type="SAM" id="Phobius"/>
    </source>
</evidence>
<dbReference type="InterPro" id="IPR003439">
    <property type="entry name" value="ABC_transporter-like_ATP-bd"/>
</dbReference>
<dbReference type="InterPro" id="IPR027417">
    <property type="entry name" value="P-loop_NTPase"/>
</dbReference>
<keyword evidence="10 12" id="KW-1133">Transmembrane helix</keyword>
<feature type="domain" description="ABC transporter" evidence="13">
    <location>
        <begin position="498"/>
        <end position="733"/>
    </location>
</feature>
<dbReference type="Proteomes" id="UP000186277">
    <property type="component" value="Unassembled WGS sequence"/>
</dbReference>
<dbReference type="FunFam" id="3.40.50.300:FF:000299">
    <property type="entry name" value="ABC transporter ATP-binding protein/permease"/>
    <property type="match status" value="1"/>
</dbReference>
<evidence type="ECO:0000256" key="8">
    <source>
        <dbReference type="ARBA" id="ARBA00022801"/>
    </source>
</evidence>
<dbReference type="PANTHER" id="PTHR43394">
    <property type="entry name" value="ATP-DEPENDENT PERMEASE MDL1, MITOCHONDRIAL"/>
    <property type="match status" value="1"/>
</dbReference>
<reference evidence="16 17" key="1">
    <citation type="submission" date="2016-09" db="EMBL/GenBank/DDBJ databases">
        <title>Xenorhabdus thuongxuanensis sp. nov. and Xenorhabdus eapokensis sp. nov., isolated from Steinernema species.</title>
        <authorList>
            <person name="Kaempfer P."/>
            <person name="Tobias N.J."/>
            <person name="Phan Ke L."/>
            <person name="Bode H.B."/>
            <person name="Glaeser S.P."/>
        </authorList>
    </citation>
    <scope>NUCLEOTIDE SEQUENCE [LARGE SCALE GENOMIC DNA]</scope>
    <source>
        <strain evidence="16 17">30TX1</strain>
    </source>
</reference>
<dbReference type="Gene3D" id="3.90.70.10">
    <property type="entry name" value="Cysteine proteinases"/>
    <property type="match status" value="1"/>
</dbReference>
<dbReference type="GO" id="GO:0006508">
    <property type="term" value="P:proteolysis"/>
    <property type="evidence" value="ECO:0007669"/>
    <property type="project" value="InterPro"/>
</dbReference>
<comment type="subcellular location">
    <subcellularLocation>
        <location evidence="1">Cell membrane</location>
        <topology evidence="1">Multi-pass membrane protein</topology>
    </subcellularLocation>
</comment>
<keyword evidence="11 12" id="KW-0472">Membrane</keyword>
<comment type="caution">
    <text evidence="16">The sequence shown here is derived from an EMBL/GenBank/DDBJ whole genome shotgun (WGS) entry which is preliminary data.</text>
</comment>
<dbReference type="SMART" id="SM00382">
    <property type="entry name" value="AAA"/>
    <property type="match status" value="1"/>
</dbReference>
<proteinExistence type="inferred from homology"/>
<evidence type="ECO:0000256" key="6">
    <source>
        <dbReference type="ARBA" id="ARBA00022692"/>
    </source>
</evidence>
<dbReference type="FunFam" id="1.20.1560.10:FF:000056">
    <property type="entry name" value="Alpha-hemolysin translocation ATP-binding protein HlyB"/>
    <property type="match status" value="1"/>
</dbReference>
<feature type="domain" description="Peptidase C39" evidence="15">
    <location>
        <begin position="40"/>
        <end position="155"/>
    </location>
</feature>
<protein>
    <recommendedName>
        <fullName evidence="3">Alpha-hemolysin translocation ATP-binding protein HlyB</fullName>
    </recommendedName>
</protein>
<dbReference type="GO" id="GO:0016887">
    <property type="term" value="F:ATP hydrolysis activity"/>
    <property type="evidence" value="ECO:0007669"/>
    <property type="project" value="InterPro"/>
</dbReference>
<evidence type="ECO:0000256" key="10">
    <source>
        <dbReference type="ARBA" id="ARBA00022989"/>
    </source>
</evidence>
<name>A0A1Q5U0G5_9GAMM</name>
<keyword evidence="4" id="KW-0813">Transport</keyword>
<evidence type="ECO:0000256" key="5">
    <source>
        <dbReference type="ARBA" id="ARBA00022475"/>
    </source>
</evidence>
<dbReference type="InterPro" id="IPR010132">
    <property type="entry name" value="ATPase_T1SS_HlyB"/>
</dbReference>
<dbReference type="InterPro" id="IPR011527">
    <property type="entry name" value="ABC1_TM_dom"/>
</dbReference>
<dbReference type="GO" id="GO:0030256">
    <property type="term" value="C:type I protein secretion system complex"/>
    <property type="evidence" value="ECO:0007669"/>
    <property type="project" value="InterPro"/>
</dbReference>
<organism evidence="16 17">
    <name type="scientific">Xenorhabdus thuongxuanensis</name>
    <dbReference type="NCBI Taxonomy" id="1873484"/>
    <lineage>
        <taxon>Bacteria</taxon>
        <taxon>Pseudomonadati</taxon>
        <taxon>Pseudomonadota</taxon>
        <taxon>Gammaproteobacteria</taxon>
        <taxon>Enterobacterales</taxon>
        <taxon>Morganellaceae</taxon>
        <taxon>Xenorhabdus</taxon>
    </lineage>
</organism>
<feature type="domain" description="ABC transmembrane type-1" evidence="14">
    <location>
        <begin position="187"/>
        <end position="466"/>
    </location>
</feature>